<evidence type="ECO:0000256" key="13">
    <source>
        <dbReference type="ARBA" id="ARBA00023136"/>
    </source>
</evidence>
<protein>
    <recommendedName>
        <fullName evidence="18">Cytochrome c oxidase subunit 2</fullName>
        <ecNumber evidence="18">7.1.1.9</ecNumber>
    </recommendedName>
</protein>
<evidence type="ECO:0000256" key="6">
    <source>
        <dbReference type="ARBA" id="ARBA00022692"/>
    </source>
</evidence>
<keyword evidence="25" id="KW-1185">Reference proteome</keyword>
<feature type="domain" description="Cytochrome c" evidence="22">
    <location>
        <begin position="242"/>
        <end position="333"/>
    </location>
</feature>
<evidence type="ECO:0000256" key="17">
    <source>
        <dbReference type="RuleBase" id="RU000456"/>
    </source>
</evidence>
<dbReference type="EC" id="7.1.1.9" evidence="18"/>
<dbReference type="Proteomes" id="UP000180175">
    <property type="component" value="Chromosome"/>
</dbReference>
<evidence type="ECO:0000259" key="20">
    <source>
        <dbReference type="PROSITE" id="PS50857"/>
    </source>
</evidence>
<dbReference type="KEGG" id="aia:AWH56_016580"/>
<keyword evidence="10 19" id="KW-1133">Transmembrane helix</keyword>
<evidence type="ECO:0000256" key="3">
    <source>
        <dbReference type="ARBA" id="ARBA00022448"/>
    </source>
</evidence>
<dbReference type="CDD" id="cd04213">
    <property type="entry name" value="CuRO_CcO_Caa3_II"/>
    <property type="match status" value="1"/>
</dbReference>
<dbReference type="NCBIfam" id="TIGR02866">
    <property type="entry name" value="CoxB"/>
    <property type="match status" value="1"/>
</dbReference>
<dbReference type="Gene3D" id="1.10.287.90">
    <property type="match status" value="1"/>
</dbReference>
<evidence type="ECO:0000313" key="25">
    <source>
        <dbReference type="Proteomes" id="UP000180175"/>
    </source>
</evidence>
<keyword evidence="13 19" id="KW-0472">Membrane</keyword>
<evidence type="ECO:0000256" key="19">
    <source>
        <dbReference type="SAM" id="Phobius"/>
    </source>
</evidence>
<dbReference type="InterPro" id="IPR009056">
    <property type="entry name" value="Cyt_c-like_dom"/>
</dbReference>
<dbReference type="GO" id="GO:0004129">
    <property type="term" value="F:cytochrome-c oxidase activity"/>
    <property type="evidence" value="ECO:0007669"/>
    <property type="project" value="UniProtKB-EC"/>
</dbReference>
<dbReference type="AlphaFoldDB" id="A0A1S2M7K5"/>
<feature type="domain" description="Cytochrome oxidase subunit II transmembrane region profile" evidence="21">
    <location>
        <begin position="19"/>
        <end position="116"/>
    </location>
</feature>
<dbReference type="InterPro" id="IPR011759">
    <property type="entry name" value="Cyt_c_oxidase_su2_TM_dom"/>
</dbReference>
<dbReference type="EMBL" id="CP063356">
    <property type="protein sequence ID" value="QOY38655.1"/>
    <property type="molecule type" value="Genomic_DNA"/>
</dbReference>
<organism evidence="23 25">
    <name type="scientific">Anaerobacillus isosaccharinicus</name>
    <dbReference type="NCBI Taxonomy" id="1532552"/>
    <lineage>
        <taxon>Bacteria</taxon>
        <taxon>Bacillati</taxon>
        <taxon>Bacillota</taxon>
        <taxon>Bacilli</taxon>
        <taxon>Bacillales</taxon>
        <taxon>Bacillaceae</taxon>
        <taxon>Anaerobacillus</taxon>
    </lineage>
</organism>
<evidence type="ECO:0000313" key="24">
    <source>
        <dbReference type="EMBL" id="QOY38655.1"/>
    </source>
</evidence>
<evidence type="ECO:0000256" key="1">
    <source>
        <dbReference type="ARBA" id="ARBA00004141"/>
    </source>
</evidence>
<evidence type="ECO:0000256" key="16">
    <source>
        <dbReference type="PROSITE-ProRule" id="PRU00433"/>
    </source>
</evidence>
<feature type="domain" description="Cytochrome oxidase subunit II copper A binding" evidence="20">
    <location>
        <begin position="119"/>
        <end position="231"/>
    </location>
</feature>
<dbReference type="PANTHER" id="PTHR22888">
    <property type="entry name" value="CYTOCHROME C OXIDASE, SUBUNIT II"/>
    <property type="match status" value="1"/>
</dbReference>
<evidence type="ECO:0000256" key="14">
    <source>
        <dbReference type="ARBA" id="ARBA00024688"/>
    </source>
</evidence>
<reference evidence="23 25" key="1">
    <citation type="submission" date="2016-10" db="EMBL/GenBank/DDBJ databases">
        <title>Draft genome sequences of four alkaliphilic bacteria belonging to the Anaerobacillus genus.</title>
        <authorList>
            <person name="Bassil N.M."/>
            <person name="Lloyd J.R."/>
        </authorList>
    </citation>
    <scope>NUCLEOTIDE SEQUENCE [LARGE SCALE GENOMIC DNA]</scope>
    <source>
        <strain evidence="23 25">NB2006</strain>
    </source>
</reference>
<dbReference type="InterPro" id="IPR002429">
    <property type="entry name" value="CcO_II-like_C"/>
</dbReference>
<evidence type="ECO:0000256" key="10">
    <source>
        <dbReference type="ARBA" id="ARBA00022989"/>
    </source>
</evidence>
<keyword evidence="7 16" id="KW-0479">Metal-binding</keyword>
<dbReference type="SUPFAM" id="SSF81464">
    <property type="entry name" value="Cytochrome c oxidase subunit II-like, transmembrane region"/>
    <property type="match status" value="1"/>
</dbReference>
<dbReference type="GO" id="GO:0020037">
    <property type="term" value="F:heme binding"/>
    <property type="evidence" value="ECO:0007669"/>
    <property type="project" value="InterPro"/>
</dbReference>
<reference evidence="24 25" key="2">
    <citation type="journal article" date="2017" name="Genome Announc.">
        <title>Draft Genome Sequences of Four Alkaliphilic Bacteria Belonging to the Anaerobacillus Genus.</title>
        <authorList>
            <person name="Bassil N.M."/>
            <person name="Lloyd J.R."/>
        </authorList>
    </citation>
    <scope>NUCLEOTIDE SEQUENCE [LARGE SCALE GENOMIC DNA]</scope>
    <source>
        <strain evidence="24 25">NB2006</strain>
    </source>
</reference>
<dbReference type="GO" id="GO:0042773">
    <property type="term" value="P:ATP synthesis coupled electron transport"/>
    <property type="evidence" value="ECO:0007669"/>
    <property type="project" value="TreeGrafter"/>
</dbReference>
<keyword evidence="4 16" id="KW-0349">Heme</keyword>
<dbReference type="InterPro" id="IPR001505">
    <property type="entry name" value="Copper_CuA"/>
</dbReference>
<reference evidence="24" key="4">
    <citation type="submission" date="2020-10" db="EMBL/GenBank/DDBJ databases">
        <authorList>
            <person name="Bassil N.M."/>
            <person name="Lloyd J.R."/>
        </authorList>
    </citation>
    <scope>NUCLEOTIDE SEQUENCE</scope>
    <source>
        <strain evidence="24">NB2006</strain>
    </source>
</reference>
<evidence type="ECO:0000259" key="22">
    <source>
        <dbReference type="PROSITE" id="PS51007"/>
    </source>
</evidence>
<dbReference type="PROSITE" id="PS00078">
    <property type="entry name" value="COX2"/>
    <property type="match status" value="1"/>
</dbReference>
<keyword evidence="6 17" id="KW-0812">Transmembrane</keyword>
<dbReference type="Pfam" id="PF00034">
    <property type="entry name" value="Cytochrom_C"/>
    <property type="match status" value="1"/>
</dbReference>
<evidence type="ECO:0000256" key="4">
    <source>
        <dbReference type="ARBA" id="ARBA00022617"/>
    </source>
</evidence>
<evidence type="ECO:0000313" key="23">
    <source>
        <dbReference type="EMBL" id="OIJ20671.1"/>
    </source>
</evidence>
<accession>A0A1S2M7K5</accession>
<evidence type="ECO:0000256" key="18">
    <source>
        <dbReference type="RuleBase" id="RU004024"/>
    </source>
</evidence>
<evidence type="ECO:0000256" key="12">
    <source>
        <dbReference type="ARBA" id="ARBA00023008"/>
    </source>
</evidence>
<dbReference type="OrthoDB" id="9781261at2"/>
<keyword evidence="12 18" id="KW-0186">Copper</keyword>
<evidence type="ECO:0000256" key="2">
    <source>
        <dbReference type="ARBA" id="ARBA00007866"/>
    </source>
</evidence>
<comment type="similarity">
    <text evidence="2 17">Belongs to the cytochrome c oxidase subunit 2 family.</text>
</comment>
<dbReference type="InterPro" id="IPR034236">
    <property type="entry name" value="CuRO_CcO_Caa3_II"/>
</dbReference>
<dbReference type="InterPro" id="IPR008972">
    <property type="entry name" value="Cupredoxin"/>
</dbReference>
<dbReference type="InterPro" id="IPR036909">
    <property type="entry name" value="Cyt_c-like_dom_sf"/>
</dbReference>
<keyword evidence="11 16" id="KW-0408">Iron</keyword>
<dbReference type="EMBL" id="LQXD01000068">
    <property type="protein sequence ID" value="OIJ20671.1"/>
    <property type="molecule type" value="Genomic_DNA"/>
</dbReference>
<dbReference type="InterPro" id="IPR014222">
    <property type="entry name" value="Cyt_c_oxidase_su2"/>
</dbReference>
<dbReference type="InterPro" id="IPR036257">
    <property type="entry name" value="Cyt_c_oxidase_su2_TM_sf"/>
</dbReference>
<evidence type="ECO:0000256" key="5">
    <source>
        <dbReference type="ARBA" id="ARBA00022660"/>
    </source>
</evidence>
<dbReference type="PANTHER" id="PTHR22888:SF10">
    <property type="entry name" value="CYTOCHROME C OXIDASE SUBUNIT 2"/>
    <property type="match status" value="1"/>
</dbReference>
<dbReference type="Pfam" id="PF00116">
    <property type="entry name" value="COX2"/>
    <property type="match status" value="1"/>
</dbReference>
<keyword evidence="3 17" id="KW-0813">Transport</keyword>
<dbReference type="PROSITE" id="PS51257">
    <property type="entry name" value="PROKAR_LIPOPROTEIN"/>
    <property type="match status" value="1"/>
</dbReference>
<keyword evidence="5 17" id="KW-0679">Respiratory chain</keyword>
<dbReference type="PROSITE" id="PS51007">
    <property type="entry name" value="CYTC"/>
    <property type="match status" value="1"/>
</dbReference>
<keyword evidence="8" id="KW-1278">Translocase</keyword>
<proteinExistence type="inferred from homology"/>
<comment type="subcellular location">
    <subcellularLocation>
        <location evidence="17">Cell membrane</location>
        <topology evidence="17">Multi-pass membrane protein</topology>
    </subcellularLocation>
    <subcellularLocation>
        <location evidence="1">Membrane</location>
        <topology evidence="1">Multi-pass membrane protein</topology>
    </subcellularLocation>
</comment>
<dbReference type="Gene3D" id="2.60.40.420">
    <property type="entry name" value="Cupredoxins - blue copper proteins"/>
    <property type="match status" value="1"/>
</dbReference>
<dbReference type="InterPro" id="IPR045187">
    <property type="entry name" value="CcO_II"/>
</dbReference>
<sequence length="336" mass="37235">MKQLGRLLPLTAIILLLAGCGEVNLTALDPQGPIAEMQLSLIKLSLYIMIIVIVIVFAIFAFVLWRFRDKPGDKHIPKQVEGNHTLEIIWTTVPIILLLIIAIPNVMDTFTLANVDAEENSITVKVTGHQFWWEFEYPDHDVVAGQDMYIPTNTKVIVHLEASDVMHSFWVPALAGKQDNVPGITNEMWIKAVNPGVYKGKCTELCGEGHWLMDFKVVAVEPDVFEAWAQNMAQPAKDPVTAQAEAGRDVFQASCIGCHAVGGVGGNPAVGGPDLTNFGERTVIAGFLEFNEENLEKWLRYPETTKPGNKMPGFNHLNDEDMKALIEYMKGLKVLD</sequence>
<dbReference type="RefSeq" id="WP_071316608.1">
    <property type="nucleotide sequence ID" value="NZ_CP063356.2"/>
</dbReference>
<comment type="catalytic activity">
    <reaction evidence="15 18">
        <text>4 Fe(II)-[cytochrome c] + O2 + 8 H(+)(in) = 4 Fe(III)-[cytochrome c] + 2 H2O + 4 H(+)(out)</text>
        <dbReference type="Rhea" id="RHEA:11436"/>
        <dbReference type="Rhea" id="RHEA-COMP:10350"/>
        <dbReference type="Rhea" id="RHEA-COMP:14399"/>
        <dbReference type="ChEBI" id="CHEBI:15377"/>
        <dbReference type="ChEBI" id="CHEBI:15378"/>
        <dbReference type="ChEBI" id="CHEBI:15379"/>
        <dbReference type="ChEBI" id="CHEBI:29033"/>
        <dbReference type="ChEBI" id="CHEBI:29034"/>
        <dbReference type="EC" id="7.1.1.9"/>
    </reaction>
</comment>
<dbReference type="PROSITE" id="PS50999">
    <property type="entry name" value="COX2_TM"/>
    <property type="match status" value="1"/>
</dbReference>
<feature type="transmembrane region" description="Helical" evidence="19">
    <location>
        <begin position="88"/>
        <end position="107"/>
    </location>
</feature>
<comment type="cofactor">
    <cofactor evidence="18">
        <name>Cu cation</name>
        <dbReference type="ChEBI" id="CHEBI:23378"/>
    </cofactor>
    <text evidence="18">Binds a copper A center.</text>
</comment>
<reference evidence="24 25" key="3">
    <citation type="journal article" date="2019" name="Int. J. Syst. Evol. Microbiol.">
        <title>Anaerobacillus isosaccharinicus sp. nov., an alkaliphilic bacterium which degrades isosaccharinic acid.</title>
        <authorList>
            <person name="Bassil N.M."/>
            <person name="Lloyd J.R."/>
        </authorList>
    </citation>
    <scope>NUCLEOTIDE SEQUENCE [LARGE SCALE GENOMIC DNA]</scope>
    <source>
        <strain evidence="24 25">NB2006</strain>
    </source>
</reference>
<evidence type="ECO:0000256" key="8">
    <source>
        <dbReference type="ARBA" id="ARBA00022967"/>
    </source>
</evidence>
<dbReference type="Pfam" id="PF02790">
    <property type="entry name" value="COX2_TM"/>
    <property type="match status" value="1"/>
</dbReference>
<dbReference type="GO" id="GO:0005507">
    <property type="term" value="F:copper ion binding"/>
    <property type="evidence" value="ECO:0007669"/>
    <property type="project" value="InterPro"/>
</dbReference>
<comment type="function">
    <text evidence="14 18">Subunits I and II form the functional core of the enzyme complex. Electrons originating in cytochrome c are transferred via heme a and Cu(A) to the binuclear center formed by heme a3 and Cu(B).</text>
</comment>
<evidence type="ECO:0000256" key="7">
    <source>
        <dbReference type="ARBA" id="ARBA00022723"/>
    </source>
</evidence>
<dbReference type="GO" id="GO:0016491">
    <property type="term" value="F:oxidoreductase activity"/>
    <property type="evidence" value="ECO:0007669"/>
    <property type="project" value="InterPro"/>
</dbReference>
<keyword evidence="9 17" id="KW-0249">Electron transport</keyword>
<name>A0A1S2M7K5_9BACI</name>
<evidence type="ECO:0000259" key="21">
    <source>
        <dbReference type="PROSITE" id="PS50999"/>
    </source>
</evidence>
<dbReference type="SUPFAM" id="SSF49503">
    <property type="entry name" value="Cupredoxins"/>
    <property type="match status" value="1"/>
</dbReference>
<dbReference type="GO" id="GO:0005886">
    <property type="term" value="C:plasma membrane"/>
    <property type="evidence" value="ECO:0007669"/>
    <property type="project" value="UniProtKB-SubCell"/>
</dbReference>
<gene>
    <name evidence="24" type="primary">coxB</name>
    <name evidence="24" type="ORF">AWH56_016580</name>
    <name evidence="23" type="ORF">AWH56_07710</name>
</gene>
<evidence type="ECO:0000256" key="9">
    <source>
        <dbReference type="ARBA" id="ARBA00022982"/>
    </source>
</evidence>
<dbReference type="PROSITE" id="PS50857">
    <property type="entry name" value="COX2_CUA"/>
    <property type="match status" value="1"/>
</dbReference>
<feature type="transmembrane region" description="Helical" evidence="19">
    <location>
        <begin position="45"/>
        <end position="67"/>
    </location>
</feature>
<dbReference type="SUPFAM" id="SSF46626">
    <property type="entry name" value="Cytochrome c"/>
    <property type="match status" value="1"/>
</dbReference>
<evidence type="ECO:0000256" key="15">
    <source>
        <dbReference type="ARBA" id="ARBA00047816"/>
    </source>
</evidence>
<evidence type="ECO:0000256" key="11">
    <source>
        <dbReference type="ARBA" id="ARBA00023004"/>
    </source>
</evidence>